<keyword evidence="5" id="KW-1185">Reference proteome</keyword>
<dbReference type="AlphaFoldDB" id="A0A1E5VCU5"/>
<gene>
    <name evidence="4" type="ORF">BAE44_0016005</name>
</gene>
<dbReference type="Gene3D" id="4.10.60.10">
    <property type="entry name" value="Zinc finger, CCHC-type"/>
    <property type="match status" value="1"/>
</dbReference>
<accession>A0A1E5VCU5</accession>
<dbReference type="GO" id="GO:0003676">
    <property type="term" value="F:nucleic acid binding"/>
    <property type="evidence" value="ECO:0007669"/>
    <property type="project" value="InterPro"/>
</dbReference>
<evidence type="ECO:0000256" key="1">
    <source>
        <dbReference type="PROSITE-ProRule" id="PRU00047"/>
    </source>
</evidence>
<dbReference type="OrthoDB" id="696508at2759"/>
<dbReference type="SMART" id="SM00343">
    <property type="entry name" value="ZnF_C2HC"/>
    <property type="match status" value="2"/>
</dbReference>
<name>A0A1E5VCU5_9POAL</name>
<keyword evidence="1" id="KW-0863">Zinc-finger</keyword>
<feature type="region of interest" description="Disordered" evidence="2">
    <location>
        <begin position="264"/>
        <end position="324"/>
    </location>
</feature>
<keyword evidence="1" id="KW-0862">Zinc</keyword>
<dbReference type="EMBL" id="LWDX02043936">
    <property type="protein sequence ID" value="OEL22976.1"/>
    <property type="molecule type" value="Genomic_DNA"/>
</dbReference>
<dbReference type="PANTHER" id="PTHR33087">
    <property type="entry name" value="OS07G0539200 PROTEIN"/>
    <property type="match status" value="1"/>
</dbReference>
<feature type="non-terminal residue" evidence="4">
    <location>
        <position position="1"/>
    </location>
</feature>
<dbReference type="STRING" id="888268.A0A1E5VCU5"/>
<feature type="region of interest" description="Disordered" evidence="2">
    <location>
        <begin position="352"/>
        <end position="399"/>
    </location>
</feature>
<dbReference type="InterPro" id="IPR001878">
    <property type="entry name" value="Znf_CCHC"/>
</dbReference>
<dbReference type="GO" id="GO:0008270">
    <property type="term" value="F:zinc ion binding"/>
    <property type="evidence" value="ECO:0007669"/>
    <property type="project" value="UniProtKB-KW"/>
</dbReference>
<evidence type="ECO:0000313" key="4">
    <source>
        <dbReference type="EMBL" id="OEL22976.1"/>
    </source>
</evidence>
<evidence type="ECO:0000256" key="2">
    <source>
        <dbReference type="SAM" id="MobiDB-lite"/>
    </source>
</evidence>
<organism evidence="4 5">
    <name type="scientific">Dichanthelium oligosanthes</name>
    <dbReference type="NCBI Taxonomy" id="888268"/>
    <lineage>
        <taxon>Eukaryota</taxon>
        <taxon>Viridiplantae</taxon>
        <taxon>Streptophyta</taxon>
        <taxon>Embryophyta</taxon>
        <taxon>Tracheophyta</taxon>
        <taxon>Spermatophyta</taxon>
        <taxon>Magnoliopsida</taxon>
        <taxon>Liliopsida</taxon>
        <taxon>Poales</taxon>
        <taxon>Poaceae</taxon>
        <taxon>PACMAD clade</taxon>
        <taxon>Panicoideae</taxon>
        <taxon>Panicodae</taxon>
        <taxon>Paniceae</taxon>
        <taxon>Dichantheliinae</taxon>
        <taxon>Dichanthelium</taxon>
    </lineage>
</organism>
<dbReference type="PROSITE" id="PS50158">
    <property type="entry name" value="ZF_CCHC"/>
    <property type="match status" value="1"/>
</dbReference>
<evidence type="ECO:0000313" key="5">
    <source>
        <dbReference type="Proteomes" id="UP000095767"/>
    </source>
</evidence>
<proteinExistence type="predicted"/>
<dbReference type="InterPro" id="IPR036875">
    <property type="entry name" value="Znf_CCHC_sf"/>
</dbReference>
<keyword evidence="1" id="KW-0479">Metal-binding</keyword>
<dbReference type="PANTHER" id="PTHR33087:SF38">
    <property type="entry name" value="OS10G0201600 PROTEIN"/>
    <property type="match status" value="1"/>
</dbReference>
<evidence type="ECO:0000259" key="3">
    <source>
        <dbReference type="PROSITE" id="PS50158"/>
    </source>
</evidence>
<dbReference type="SUPFAM" id="SSF57756">
    <property type="entry name" value="Retrovirus zinc finger-like domains"/>
    <property type="match status" value="1"/>
</dbReference>
<comment type="caution">
    <text evidence="4">The sequence shown here is derived from an EMBL/GenBank/DDBJ whole genome shotgun (WGS) entry which is preliminary data.</text>
</comment>
<dbReference type="Proteomes" id="UP000095767">
    <property type="component" value="Unassembled WGS sequence"/>
</dbReference>
<protein>
    <recommendedName>
        <fullName evidence="3">CCHC-type domain-containing protein</fullName>
    </recommendedName>
</protein>
<reference evidence="4 5" key="1">
    <citation type="submission" date="2016-09" db="EMBL/GenBank/DDBJ databases">
        <title>The draft genome of Dichanthelium oligosanthes: A C3 panicoid grass species.</title>
        <authorList>
            <person name="Studer A.J."/>
            <person name="Schnable J.C."/>
            <person name="Brutnell T.P."/>
        </authorList>
    </citation>
    <scope>NUCLEOTIDE SEQUENCE [LARGE SCALE GENOMIC DNA]</scope>
    <source>
        <strain evidence="5">cv. Kellogg 1175</strain>
        <tissue evidence="4">Leaf</tissue>
    </source>
</reference>
<feature type="compositionally biased region" description="Low complexity" evidence="2">
    <location>
        <begin position="272"/>
        <end position="281"/>
    </location>
</feature>
<dbReference type="InterPro" id="IPR053253">
    <property type="entry name" value="Sex_diff_modulator"/>
</dbReference>
<feature type="region of interest" description="Disordered" evidence="2">
    <location>
        <begin position="468"/>
        <end position="498"/>
    </location>
</feature>
<sequence>LVGRCFNCLRADHVAAACTYAARCLRCHREGHQARTCKRPRSPNSLGPRIIPRTSEVVAAEDRLATSLVALVGGTGSSVSVAQFAAHLGRFYQVQQHEVQIRRYLHGGFLLSFVDGHVADRVLHTPPPVGAELIVVLQRWRRQSWAGLAPLCFKVLLSVENVPAHLWSVNTIQLILGSSCLVFEPSPRSAVGSDLSCFLVVAWAVHPDMIPHEVICYVPEPDEPFSEGAPPLFLRATELIHSRRDALHYRVVVRILELHDFSLPSDSDDSPRSSGSSGADGLPTAEPGRSQPWPRIYRGAEGPSSTGEPRPSLPTSGGGTSWPSLSPEKLLVACRPPAASTGVPVASFWSASPVQSEGEDSGQAPDPQLPDLEPRCFAVDPPAASWPLSGTDPMLDESQLGWEGAPLSTAADLLPVTHCPSPILSDGLGSVAEGASPAGLGIVAEDASPPAAPMDLASFSQAVRKPLGPSILQSPPPLRRPRRRAALQAPPRRSSRLARKAVRRTPALVAAQNLLMRKLRLSGEAQLETANFDRYIQLFQNGLSEDQTKLIGDLFVCSVPDSADLVRLEEET</sequence>
<feature type="domain" description="CCHC-type" evidence="3">
    <location>
        <begin position="23"/>
        <end position="39"/>
    </location>
</feature>